<protein>
    <submittedName>
        <fullName evidence="2">Spo0J Stage 0 sporulation protein J (Antagonist of Soj) containing ParB-like nuclease domain</fullName>
    </submittedName>
</protein>
<dbReference type="SMART" id="SM00470">
    <property type="entry name" value="ParB"/>
    <property type="match status" value="1"/>
</dbReference>
<sequence length="159" mass="18195">MVPYEKVQANNYNPNAVPSEKMQLLKQSIIDNGFTFPIVTIYDEEIEKYIIIDGFHRYTVLGKKWLNQPLVPVVVLKHSMSQRMIATVQFNKAKGHHQIDLDADIVKSLLQQGLKQEEIAKHLGLDLETIHRYTQLAKIADVFANVGFSASWKMTETVK</sequence>
<dbReference type="SUPFAM" id="SSF110849">
    <property type="entry name" value="ParB/Sulfiredoxin"/>
    <property type="match status" value="1"/>
</dbReference>
<dbReference type="Gene3D" id="3.90.1530.10">
    <property type="entry name" value="Conserved hypothetical protein from pyrococcus furiosus pfu- 392566-001, ParB domain"/>
    <property type="match status" value="1"/>
</dbReference>
<evidence type="ECO:0000313" key="2">
    <source>
        <dbReference type="EMBL" id="CAB4139616.1"/>
    </source>
</evidence>
<evidence type="ECO:0000259" key="1">
    <source>
        <dbReference type="SMART" id="SM00470"/>
    </source>
</evidence>
<name>A0A6J5M3F7_9CAUD</name>
<dbReference type="PANTHER" id="PTHR33375">
    <property type="entry name" value="CHROMOSOME-PARTITIONING PROTEIN PARB-RELATED"/>
    <property type="match status" value="1"/>
</dbReference>
<dbReference type="InterPro" id="IPR036086">
    <property type="entry name" value="ParB/Sulfiredoxin_sf"/>
</dbReference>
<dbReference type="EMBL" id="LR796351">
    <property type="protein sequence ID" value="CAB4139616.1"/>
    <property type="molecule type" value="Genomic_DNA"/>
</dbReference>
<dbReference type="InterPro" id="IPR050336">
    <property type="entry name" value="Chromosome_partition/occlusion"/>
</dbReference>
<dbReference type="CDD" id="cd16397">
    <property type="entry name" value="IbrB_like"/>
    <property type="match status" value="1"/>
</dbReference>
<feature type="domain" description="ParB-like N-terminal" evidence="1">
    <location>
        <begin position="1"/>
        <end position="92"/>
    </location>
</feature>
<dbReference type="GO" id="GO:0007059">
    <property type="term" value="P:chromosome segregation"/>
    <property type="evidence" value="ECO:0007669"/>
    <property type="project" value="TreeGrafter"/>
</dbReference>
<accession>A0A6J5M3F7</accession>
<organism evidence="2">
    <name type="scientific">uncultured Caudovirales phage</name>
    <dbReference type="NCBI Taxonomy" id="2100421"/>
    <lineage>
        <taxon>Viruses</taxon>
        <taxon>Duplodnaviria</taxon>
        <taxon>Heunggongvirae</taxon>
        <taxon>Uroviricota</taxon>
        <taxon>Caudoviricetes</taxon>
        <taxon>Peduoviridae</taxon>
        <taxon>Maltschvirus</taxon>
        <taxon>Maltschvirus maltsch</taxon>
    </lineage>
</organism>
<gene>
    <name evidence="2" type="ORF">UFOVP338_63</name>
</gene>
<dbReference type="InterPro" id="IPR003115">
    <property type="entry name" value="ParB_N"/>
</dbReference>
<dbReference type="PANTHER" id="PTHR33375:SF1">
    <property type="entry name" value="CHROMOSOME-PARTITIONING PROTEIN PARB-RELATED"/>
    <property type="match status" value="1"/>
</dbReference>
<proteinExistence type="predicted"/>
<dbReference type="InterPro" id="IPR001387">
    <property type="entry name" value="Cro/C1-type_HTH"/>
</dbReference>
<dbReference type="CDD" id="cd00093">
    <property type="entry name" value="HTH_XRE"/>
    <property type="match status" value="1"/>
</dbReference>
<reference evidence="2" key="1">
    <citation type="submission" date="2020-04" db="EMBL/GenBank/DDBJ databases">
        <authorList>
            <person name="Chiriac C."/>
            <person name="Salcher M."/>
            <person name="Ghai R."/>
            <person name="Kavagutti S V."/>
        </authorList>
    </citation>
    <scope>NUCLEOTIDE SEQUENCE</scope>
</reference>
<dbReference type="Pfam" id="PF02195">
    <property type="entry name" value="ParB_N"/>
    <property type="match status" value="1"/>
</dbReference>